<comment type="caution">
    <text evidence="1">The sequence shown here is derived from an EMBL/GenBank/DDBJ whole genome shotgun (WGS) entry which is preliminary data.</text>
</comment>
<sequence length="262" mass="28570">MYLYGLILLFLICLPVALFFASGYNFRNGFGFIKTGGIFISVPYAGADVSINGEAVGTSGIVKRGFYIDNLAPSSYEILVTREGLRPWHRTLVVEENLVSDTRAFLIPNDIRAVLISYGAGASTTKVISKSEYDLYKAAFYVKAATSTRGAYGESVFIENGNVFVRLGDESVLQTSNFCGRPSYCVKEIPIENGAQKSLEASFFGGGVVYATKEEGVFLAEADIRPTPSVSPVYPRRGAIFRIIDGKLIVKNGNKLYEIEGL</sequence>
<dbReference type="AlphaFoldDB" id="A0A1F6DDA2"/>
<proteinExistence type="predicted"/>
<dbReference type="EMBL" id="MFLD01000031">
    <property type="protein sequence ID" value="OGG59002.1"/>
    <property type="molecule type" value="Genomic_DNA"/>
</dbReference>
<dbReference type="Proteomes" id="UP000178042">
    <property type="component" value="Unassembled WGS sequence"/>
</dbReference>
<accession>A0A1F6DDA2</accession>
<organism evidence="1 2">
    <name type="scientific">Candidatus Kaiserbacteria bacterium RIFCSPHIGHO2_02_FULL_49_16</name>
    <dbReference type="NCBI Taxonomy" id="1798490"/>
    <lineage>
        <taxon>Bacteria</taxon>
        <taxon>Candidatus Kaiseribacteriota</taxon>
    </lineage>
</organism>
<evidence type="ECO:0008006" key="3">
    <source>
        <dbReference type="Google" id="ProtNLM"/>
    </source>
</evidence>
<reference evidence="1 2" key="1">
    <citation type="journal article" date="2016" name="Nat. Commun.">
        <title>Thousands of microbial genomes shed light on interconnected biogeochemical processes in an aquifer system.</title>
        <authorList>
            <person name="Anantharaman K."/>
            <person name="Brown C.T."/>
            <person name="Hug L.A."/>
            <person name="Sharon I."/>
            <person name="Castelle C.J."/>
            <person name="Probst A.J."/>
            <person name="Thomas B.C."/>
            <person name="Singh A."/>
            <person name="Wilkins M.J."/>
            <person name="Karaoz U."/>
            <person name="Brodie E.L."/>
            <person name="Williams K.H."/>
            <person name="Hubbard S.S."/>
            <person name="Banfield J.F."/>
        </authorList>
    </citation>
    <scope>NUCLEOTIDE SEQUENCE [LARGE SCALE GENOMIC DNA]</scope>
</reference>
<evidence type="ECO:0000313" key="2">
    <source>
        <dbReference type="Proteomes" id="UP000178042"/>
    </source>
</evidence>
<name>A0A1F6DDA2_9BACT</name>
<gene>
    <name evidence="1" type="ORF">A3C86_01295</name>
</gene>
<protein>
    <recommendedName>
        <fullName evidence="3">PEGA domain-containing protein</fullName>
    </recommendedName>
</protein>
<evidence type="ECO:0000313" key="1">
    <source>
        <dbReference type="EMBL" id="OGG59002.1"/>
    </source>
</evidence>